<dbReference type="Pfam" id="PF05225">
    <property type="entry name" value="HTH_psq"/>
    <property type="match status" value="1"/>
</dbReference>
<keyword evidence="3" id="KW-1185">Reference proteome</keyword>
<dbReference type="OrthoDB" id="4327074at2759"/>
<gene>
    <name evidence="2" type="primary">jg6430</name>
    <name evidence="2" type="ORF">PAEG_LOCUS2399</name>
</gene>
<proteinExistence type="predicted"/>
<evidence type="ECO:0000313" key="3">
    <source>
        <dbReference type="Proteomes" id="UP000838756"/>
    </source>
</evidence>
<dbReference type="InterPro" id="IPR007889">
    <property type="entry name" value="HTH_Psq"/>
</dbReference>
<dbReference type="GO" id="GO:0003677">
    <property type="term" value="F:DNA binding"/>
    <property type="evidence" value="ECO:0007669"/>
    <property type="project" value="InterPro"/>
</dbReference>
<organism evidence="2 3">
    <name type="scientific">Pararge aegeria aegeria</name>
    <dbReference type="NCBI Taxonomy" id="348720"/>
    <lineage>
        <taxon>Eukaryota</taxon>
        <taxon>Metazoa</taxon>
        <taxon>Ecdysozoa</taxon>
        <taxon>Arthropoda</taxon>
        <taxon>Hexapoda</taxon>
        <taxon>Insecta</taxon>
        <taxon>Pterygota</taxon>
        <taxon>Neoptera</taxon>
        <taxon>Endopterygota</taxon>
        <taxon>Lepidoptera</taxon>
        <taxon>Glossata</taxon>
        <taxon>Ditrysia</taxon>
        <taxon>Papilionoidea</taxon>
        <taxon>Nymphalidae</taxon>
        <taxon>Satyrinae</taxon>
        <taxon>Satyrini</taxon>
        <taxon>Parargina</taxon>
        <taxon>Pararge</taxon>
    </lineage>
</organism>
<name>A0A8S4QIG7_9NEOP</name>
<feature type="domain" description="HTH psq-type" evidence="1">
    <location>
        <begin position="25"/>
        <end position="54"/>
    </location>
</feature>
<evidence type="ECO:0000313" key="2">
    <source>
        <dbReference type="EMBL" id="CAH2210494.1"/>
    </source>
</evidence>
<sequence>MMPRKRVRKTERGLSDINKYENAYEEVKRGTSLRRAAEIHEVNRMSLLRYLRKRDQAGDNQGTISMGYVC</sequence>
<reference evidence="2" key="1">
    <citation type="submission" date="2022-03" db="EMBL/GenBank/DDBJ databases">
        <authorList>
            <person name="Lindestad O."/>
        </authorList>
    </citation>
    <scope>NUCLEOTIDE SEQUENCE</scope>
</reference>
<protein>
    <submittedName>
        <fullName evidence="2">Jg6430 protein</fullName>
    </submittedName>
</protein>
<dbReference type="EMBL" id="CAKXAJ010007585">
    <property type="protein sequence ID" value="CAH2210494.1"/>
    <property type="molecule type" value="Genomic_DNA"/>
</dbReference>
<dbReference type="AlphaFoldDB" id="A0A8S4QIG7"/>
<dbReference type="Proteomes" id="UP000838756">
    <property type="component" value="Unassembled WGS sequence"/>
</dbReference>
<comment type="caution">
    <text evidence="2">The sequence shown here is derived from an EMBL/GenBank/DDBJ whole genome shotgun (WGS) entry which is preliminary data.</text>
</comment>
<evidence type="ECO:0000259" key="1">
    <source>
        <dbReference type="Pfam" id="PF05225"/>
    </source>
</evidence>
<accession>A0A8S4QIG7</accession>